<keyword evidence="2" id="KW-0472">Membrane</keyword>
<feature type="coiled-coil region" evidence="1">
    <location>
        <begin position="334"/>
        <end position="382"/>
    </location>
</feature>
<evidence type="ECO:0000259" key="3">
    <source>
        <dbReference type="Pfam" id="PF19904"/>
    </source>
</evidence>
<gene>
    <name evidence="4" type="ORF">H9824_03920</name>
</gene>
<sequence length="523" mass="60740">MDSLLQVLDETIEQNRQYSDRREAQIGVVRQQLDAPELSDLDKYRLTRQLARLYDPYICDSAISCLNRGIVLADRLQNPRLQAESRIGLAYLLGSSGMYMEALDVLCEVDRTAVDTTLLLRYYATYDHIYGESGYYTQDKRLGQRYWNLSVAYKDSISRVANHASDFYLQVVETRLRDENRLEEALQLNKQRATRIPKNTREYATLLYYRALIYREMNASEPYRSSLALSAITDIRSAVKDHASLWMLAQALLDDGDVERAYRYMDFSWSASSFYNARLRAWQSVEYLSVIDSTYQLLLHKRNAVLQRYILFVSVLTVLLILALICIWRQMKRLARARRELLAVNGQLHDLNADLQRINAELQQANANLREANTIKENYLGRFIKLCSTYVDRLEAFRRMAGKMLSTGKSAELLKISRSSSVLDEALNELYSNFDTVFLRIFPDFVARFNALLRDDEQILPKAEGQLNTELRIFALIRLGITDSSQIAEFLHYSVNTIYNYRAKVKNKARNREDFEENVAHIQ</sequence>
<dbReference type="Pfam" id="PF19904">
    <property type="entry name" value="DUF6377"/>
    <property type="match status" value="1"/>
</dbReference>
<evidence type="ECO:0000313" key="5">
    <source>
        <dbReference type="Proteomes" id="UP000886851"/>
    </source>
</evidence>
<reference evidence="4" key="2">
    <citation type="submission" date="2021-04" db="EMBL/GenBank/DDBJ databases">
        <authorList>
            <person name="Gilroy R."/>
        </authorList>
    </citation>
    <scope>NUCLEOTIDE SEQUENCE</scope>
    <source>
        <strain evidence="4">Gambia2-208</strain>
    </source>
</reference>
<accession>A0A9D1ZGC7</accession>
<keyword evidence="1" id="KW-0175">Coiled coil</keyword>
<dbReference type="EMBL" id="DXCV01000033">
    <property type="protein sequence ID" value="HIY87840.1"/>
    <property type="molecule type" value="Genomic_DNA"/>
</dbReference>
<protein>
    <submittedName>
        <fullName evidence="4">Transcriptional regulator</fullName>
    </submittedName>
</protein>
<keyword evidence="2" id="KW-0812">Transmembrane</keyword>
<organism evidence="4 5">
    <name type="scientific">Candidatus Bacteroides pullicola</name>
    <dbReference type="NCBI Taxonomy" id="2838475"/>
    <lineage>
        <taxon>Bacteria</taxon>
        <taxon>Pseudomonadati</taxon>
        <taxon>Bacteroidota</taxon>
        <taxon>Bacteroidia</taxon>
        <taxon>Bacteroidales</taxon>
        <taxon>Bacteroidaceae</taxon>
        <taxon>Bacteroides</taxon>
    </lineage>
</organism>
<dbReference type="Proteomes" id="UP000886851">
    <property type="component" value="Unassembled WGS sequence"/>
</dbReference>
<feature type="domain" description="DUF6377" evidence="3">
    <location>
        <begin position="234"/>
        <end position="488"/>
    </location>
</feature>
<evidence type="ECO:0000313" key="4">
    <source>
        <dbReference type="EMBL" id="HIY87840.1"/>
    </source>
</evidence>
<proteinExistence type="predicted"/>
<name>A0A9D1ZGC7_9BACE</name>
<dbReference type="InterPro" id="IPR045957">
    <property type="entry name" value="DUF6377"/>
</dbReference>
<evidence type="ECO:0000256" key="2">
    <source>
        <dbReference type="SAM" id="Phobius"/>
    </source>
</evidence>
<feature type="transmembrane region" description="Helical" evidence="2">
    <location>
        <begin position="309"/>
        <end position="328"/>
    </location>
</feature>
<dbReference type="AlphaFoldDB" id="A0A9D1ZGC7"/>
<evidence type="ECO:0000256" key="1">
    <source>
        <dbReference type="SAM" id="Coils"/>
    </source>
</evidence>
<comment type="caution">
    <text evidence="4">The sequence shown here is derived from an EMBL/GenBank/DDBJ whole genome shotgun (WGS) entry which is preliminary data.</text>
</comment>
<keyword evidence="2" id="KW-1133">Transmembrane helix</keyword>
<reference evidence="4" key="1">
    <citation type="journal article" date="2021" name="PeerJ">
        <title>Extensive microbial diversity within the chicken gut microbiome revealed by metagenomics and culture.</title>
        <authorList>
            <person name="Gilroy R."/>
            <person name="Ravi A."/>
            <person name="Getino M."/>
            <person name="Pursley I."/>
            <person name="Horton D.L."/>
            <person name="Alikhan N.F."/>
            <person name="Baker D."/>
            <person name="Gharbi K."/>
            <person name="Hall N."/>
            <person name="Watson M."/>
            <person name="Adriaenssens E.M."/>
            <person name="Foster-Nyarko E."/>
            <person name="Jarju S."/>
            <person name="Secka A."/>
            <person name="Antonio M."/>
            <person name="Oren A."/>
            <person name="Chaudhuri R.R."/>
            <person name="La Ragione R."/>
            <person name="Hildebrand F."/>
            <person name="Pallen M.J."/>
        </authorList>
    </citation>
    <scope>NUCLEOTIDE SEQUENCE</scope>
    <source>
        <strain evidence="4">Gambia2-208</strain>
    </source>
</reference>